<dbReference type="STRING" id="115433.SAMN05421835_102310"/>
<dbReference type="PROSITE" id="PS51257">
    <property type="entry name" value="PROKAR_LIPOPROTEIN"/>
    <property type="match status" value="1"/>
</dbReference>
<dbReference type="EMBL" id="FORP01000002">
    <property type="protein sequence ID" value="SFI95654.1"/>
    <property type="molecule type" value="Genomic_DNA"/>
</dbReference>
<evidence type="ECO:0000313" key="2">
    <source>
        <dbReference type="Proteomes" id="UP000199025"/>
    </source>
</evidence>
<dbReference type="AlphaFoldDB" id="A0A1I3MEV2"/>
<evidence type="ECO:0000313" key="1">
    <source>
        <dbReference type="EMBL" id="SFI95654.1"/>
    </source>
</evidence>
<dbReference type="RefSeq" id="WP_245782912.1">
    <property type="nucleotide sequence ID" value="NZ_FORP01000002.1"/>
</dbReference>
<keyword evidence="2" id="KW-1185">Reference proteome</keyword>
<organism evidence="1 2">
    <name type="scientific">Amycolatopsis sacchari</name>
    <dbReference type="NCBI Taxonomy" id="115433"/>
    <lineage>
        <taxon>Bacteria</taxon>
        <taxon>Bacillati</taxon>
        <taxon>Actinomycetota</taxon>
        <taxon>Actinomycetes</taxon>
        <taxon>Pseudonocardiales</taxon>
        <taxon>Pseudonocardiaceae</taxon>
        <taxon>Amycolatopsis</taxon>
    </lineage>
</organism>
<sequence>MVLVSRLGRRAKVVRLVVFAGVLMTGACGGKDVGMQPTITIDEANRRVEQYSTQVREALPAEAVYELSAYEDRGDCSDPTDRGPKNRVVASRTYQIQGLPAANVPSYFGAVRTWWQDHGFRILDDNPPNEFLWGENTADGFQMTLKSNFKGELFLIVSSPCVWPGGTPEPPT</sequence>
<proteinExistence type="predicted"/>
<gene>
    <name evidence="1" type="ORF">SAMN05421835_102310</name>
</gene>
<dbReference type="Proteomes" id="UP000199025">
    <property type="component" value="Unassembled WGS sequence"/>
</dbReference>
<reference evidence="1 2" key="1">
    <citation type="submission" date="2016-10" db="EMBL/GenBank/DDBJ databases">
        <authorList>
            <person name="de Groot N.N."/>
        </authorList>
    </citation>
    <scope>NUCLEOTIDE SEQUENCE [LARGE SCALE GENOMIC DNA]</scope>
    <source>
        <strain evidence="1 2">DSM 44468</strain>
    </source>
</reference>
<name>A0A1I3MEV2_9PSEU</name>
<protein>
    <recommendedName>
        <fullName evidence="3">Lipoprotein</fullName>
    </recommendedName>
</protein>
<evidence type="ECO:0008006" key="3">
    <source>
        <dbReference type="Google" id="ProtNLM"/>
    </source>
</evidence>
<accession>A0A1I3MEV2</accession>